<accession>A0AAW3WJ55</accession>
<name>A0AAW3WJ55_SERFO</name>
<proteinExistence type="predicted"/>
<dbReference type="EMBL" id="JACNYO010000001">
    <property type="protein sequence ID" value="MBC3210714.1"/>
    <property type="molecule type" value="Genomic_DNA"/>
</dbReference>
<keyword evidence="1" id="KW-1133">Transmembrane helix</keyword>
<dbReference type="Proteomes" id="UP000659084">
    <property type="component" value="Unassembled WGS sequence"/>
</dbReference>
<feature type="transmembrane region" description="Helical" evidence="1">
    <location>
        <begin position="130"/>
        <end position="147"/>
    </location>
</feature>
<evidence type="ECO:0000256" key="1">
    <source>
        <dbReference type="SAM" id="Phobius"/>
    </source>
</evidence>
<evidence type="ECO:0000313" key="2">
    <source>
        <dbReference type="EMBL" id="MBC3210714.1"/>
    </source>
</evidence>
<organism evidence="2 3">
    <name type="scientific">Serratia fonticola</name>
    <dbReference type="NCBI Taxonomy" id="47917"/>
    <lineage>
        <taxon>Bacteria</taxon>
        <taxon>Pseudomonadati</taxon>
        <taxon>Pseudomonadota</taxon>
        <taxon>Gammaproteobacteria</taxon>
        <taxon>Enterobacterales</taxon>
        <taxon>Yersiniaceae</taxon>
        <taxon>Serratia</taxon>
    </lineage>
</organism>
<sequence>MKKTSAMHDTIYDNRTRDFVTNGVENLSTNLSYLNHEDEKINFNIMVFIQKVEVYRYLSRHEIVIGNDLTDYYAFTEKLIPMKVESLFESQKDELIIDACIEFDSLSARTGKIYLSDFLTRKDKKTTENIFCNFCFFCITGLALNYYEDVIRKDSYVYGLARQGEILLMSFACNQFDLIEHCYPKIKESLLNGKMSKSLAWGGDGEGNVVPPTPQRLGVLAIEMMASEYKQTIDWHSVNIPVDPFYTRFCQEALYEKDEGVVKEWLMELCDNHLKWTSLFLDNNQSSITGHEIEQPVLLLWPFEYQAVKNFRARHGLTTPEIDHPLLKTPMAIDHRPDFSQWHKPEWFQPVMDKLKEANPALAFLPDLFK</sequence>
<dbReference type="AlphaFoldDB" id="A0AAW3WJ55"/>
<evidence type="ECO:0008006" key="4">
    <source>
        <dbReference type="Google" id="ProtNLM"/>
    </source>
</evidence>
<protein>
    <recommendedName>
        <fullName evidence="4">Cytoplasmic protein</fullName>
    </recommendedName>
</protein>
<keyword evidence="1" id="KW-0812">Transmembrane</keyword>
<keyword evidence="1" id="KW-0472">Membrane</keyword>
<comment type="caution">
    <text evidence="2">The sequence shown here is derived from an EMBL/GenBank/DDBJ whole genome shotgun (WGS) entry which is preliminary data.</text>
</comment>
<reference evidence="2" key="1">
    <citation type="submission" date="2020-08" db="EMBL/GenBank/DDBJ databases">
        <title>Food and environmental bacterial isolates.</title>
        <authorList>
            <person name="Richter L."/>
            <person name="Du Plessis E.M."/>
            <person name="Duvenage S."/>
            <person name="Allam M."/>
            <person name="Korsten L."/>
        </authorList>
    </citation>
    <scope>NUCLEOTIDE SEQUENCE</scope>
    <source>
        <strain evidence="2">UPMP2127</strain>
    </source>
</reference>
<evidence type="ECO:0000313" key="3">
    <source>
        <dbReference type="Proteomes" id="UP000659084"/>
    </source>
</evidence>
<gene>
    <name evidence="2" type="ORF">H8J20_01050</name>
</gene>
<dbReference type="RefSeq" id="WP_179251751.1">
    <property type="nucleotide sequence ID" value="NZ_JACBIV010000002.1"/>
</dbReference>